<organism evidence="1 2">
    <name type="scientific">Corynebacterium freneyi</name>
    <dbReference type="NCBI Taxonomy" id="134034"/>
    <lineage>
        <taxon>Bacteria</taxon>
        <taxon>Bacillati</taxon>
        <taxon>Actinomycetota</taxon>
        <taxon>Actinomycetes</taxon>
        <taxon>Mycobacteriales</taxon>
        <taxon>Corynebacteriaceae</taxon>
        <taxon>Corynebacterium</taxon>
    </lineage>
</organism>
<keyword evidence="2" id="KW-1185">Reference proteome</keyword>
<accession>A0ABS4U4T1</accession>
<name>A0ABS4U4T1_9CORY</name>
<comment type="caution">
    <text evidence="1">The sequence shown here is derived from an EMBL/GenBank/DDBJ whole genome shotgun (WGS) entry which is preliminary data.</text>
</comment>
<dbReference type="EMBL" id="JAGINY010000001">
    <property type="protein sequence ID" value="MBP2331652.1"/>
    <property type="molecule type" value="Genomic_DNA"/>
</dbReference>
<evidence type="ECO:0000313" key="2">
    <source>
        <dbReference type="Proteomes" id="UP001519305"/>
    </source>
</evidence>
<dbReference type="RefSeq" id="WP_209651920.1">
    <property type="nucleotide sequence ID" value="NZ_CP047357.1"/>
</dbReference>
<dbReference type="Proteomes" id="UP001519305">
    <property type="component" value="Unassembled WGS sequence"/>
</dbReference>
<gene>
    <name evidence="1" type="ORF">JOF33_000351</name>
</gene>
<evidence type="ECO:0000313" key="1">
    <source>
        <dbReference type="EMBL" id="MBP2331652.1"/>
    </source>
</evidence>
<evidence type="ECO:0008006" key="3">
    <source>
        <dbReference type="Google" id="ProtNLM"/>
    </source>
</evidence>
<reference evidence="1 2" key="1">
    <citation type="submission" date="2021-03" db="EMBL/GenBank/DDBJ databases">
        <title>Sequencing the genomes of 1000 actinobacteria strains.</title>
        <authorList>
            <person name="Klenk H.-P."/>
        </authorList>
    </citation>
    <scope>NUCLEOTIDE SEQUENCE [LARGE SCALE GENOMIC DNA]</scope>
    <source>
        <strain evidence="1 2">DSM 44506</strain>
    </source>
</reference>
<sequence length="153" mass="15830">MTTATALGLAACGAGDGPGETADDGVGGDERIVGKRWQVTEVYDDPTLPHGVPEGTVPPVIVFGRESYTGDGACGSFQGTLTWRDRGIVHVGEPETVRETGCDAAARTYDERLRAQLPGEFVVGAPDPDLRMTAVGDYPAGEAAPGWAAVSRG</sequence>
<protein>
    <recommendedName>
        <fullName evidence="3">META domain-containing protein</fullName>
    </recommendedName>
</protein>
<proteinExistence type="predicted"/>